<comment type="subcellular location">
    <subcellularLocation>
        <location evidence="1">Membrane</location>
        <topology evidence="1">Multi-pass membrane protein</topology>
    </subcellularLocation>
</comment>
<dbReference type="Gene3D" id="1.20.1250.20">
    <property type="entry name" value="MFS general substrate transporter like domains"/>
    <property type="match status" value="2"/>
</dbReference>
<dbReference type="PROSITE" id="PS50850">
    <property type="entry name" value="MFS"/>
    <property type="match status" value="1"/>
</dbReference>
<evidence type="ECO:0000256" key="6">
    <source>
        <dbReference type="SAM" id="Phobius"/>
    </source>
</evidence>
<keyword evidence="5 6" id="KW-0472">Membrane</keyword>
<dbReference type="OrthoDB" id="2962993at2759"/>
<sequence length="513" mass="57006">MASVDLEKAASSASSFSGEKPHASHHVEVYNAEIDISGVDERRLMRKLDWHLVPWLSFLYLLSFLDRTSIGNAKLYGMETDLHITDKQYLIALTLFFFPYALFEVPSNVFLKRLRPSIWLSLLMLLWGIMMTVQGLVHNYSGLLAIRWMLGTFEAGLFPGVNYYLSCWYKRSEFGLRSAIFFSAATVSGAFGGLLAAAIANMDGVGGKPGWAWIFIIEGLVTVVAGAVSFWIIQDFPDNARFLTDAERTAVVRRLQADDQFSAAGERLRMRYIWRSLKDWQTWLGMLLYMGTDGPLYAFSLFLPSIINQLGYTATPANLLTVPVYVAACICTCVVGFVADKYGGRGYLNVLCLVMGAAGYIILVASRNAGVSYFAVYLAACGIYASIPNVVAWVSNNVEGSYKRSVTLAMVISFGNINGAVSSNVYRANQKPWYTLGHGIVLMYIGIGLICSVAYIVLLKRENARRDRGERNEVIEGVNDADKKHLARNGTFASVAEAKREKGDQWSGYRYRI</sequence>
<feature type="transmembrane region" description="Helical" evidence="6">
    <location>
        <begin position="118"/>
        <end position="137"/>
    </location>
</feature>
<feature type="transmembrane region" description="Helical" evidence="6">
    <location>
        <begin position="346"/>
        <end position="365"/>
    </location>
</feature>
<evidence type="ECO:0000313" key="9">
    <source>
        <dbReference type="Proteomes" id="UP000076727"/>
    </source>
</evidence>
<evidence type="ECO:0000256" key="3">
    <source>
        <dbReference type="ARBA" id="ARBA00022692"/>
    </source>
</evidence>
<dbReference type="SUPFAM" id="SSF103473">
    <property type="entry name" value="MFS general substrate transporter"/>
    <property type="match status" value="1"/>
</dbReference>
<evidence type="ECO:0000256" key="5">
    <source>
        <dbReference type="ARBA" id="ARBA00023136"/>
    </source>
</evidence>
<feature type="transmembrane region" description="Helical" evidence="6">
    <location>
        <begin position="178"/>
        <end position="199"/>
    </location>
</feature>
<feature type="transmembrane region" description="Helical" evidence="6">
    <location>
        <begin position="90"/>
        <end position="111"/>
    </location>
</feature>
<feature type="transmembrane region" description="Helical" evidence="6">
    <location>
        <begin position="52"/>
        <end position="70"/>
    </location>
</feature>
<dbReference type="PANTHER" id="PTHR43791">
    <property type="entry name" value="PERMEASE-RELATED"/>
    <property type="match status" value="1"/>
</dbReference>
<feature type="transmembrane region" description="Helical" evidence="6">
    <location>
        <begin position="283"/>
        <end position="307"/>
    </location>
</feature>
<keyword evidence="4 6" id="KW-1133">Transmembrane helix</keyword>
<dbReference type="STRING" id="1314783.A0A165QEB4"/>
<feature type="transmembrane region" description="Helical" evidence="6">
    <location>
        <begin position="319"/>
        <end position="339"/>
    </location>
</feature>
<proteinExistence type="predicted"/>
<dbReference type="EMBL" id="KV429059">
    <property type="protein sequence ID" value="KZT69345.1"/>
    <property type="molecule type" value="Genomic_DNA"/>
</dbReference>
<evidence type="ECO:0000256" key="4">
    <source>
        <dbReference type="ARBA" id="ARBA00022989"/>
    </source>
</evidence>
<dbReference type="InterPro" id="IPR011701">
    <property type="entry name" value="MFS"/>
</dbReference>
<dbReference type="FunFam" id="1.20.1250.20:FF:000068">
    <property type="entry name" value="MFS general substrate transporter"/>
    <property type="match status" value="1"/>
</dbReference>
<dbReference type="AlphaFoldDB" id="A0A165QEB4"/>
<dbReference type="InterPro" id="IPR020846">
    <property type="entry name" value="MFS_dom"/>
</dbReference>
<feature type="transmembrane region" description="Helical" evidence="6">
    <location>
        <begin position="211"/>
        <end position="233"/>
    </location>
</feature>
<evidence type="ECO:0000259" key="7">
    <source>
        <dbReference type="PROSITE" id="PS50850"/>
    </source>
</evidence>
<dbReference type="GO" id="GO:0022857">
    <property type="term" value="F:transmembrane transporter activity"/>
    <property type="evidence" value="ECO:0007669"/>
    <property type="project" value="InterPro"/>
</dbReference>
<dbReference type="PANTHER" id="PTHR43791:SF19">
    <property type="entry name" value="TRANSPORTER, PUTATIVE (AFU_ORTHOLOGUE AFUA_1G01812)-RELATED"/>
    <property type="match status" value="1"/>
</dbReference>
<organism evidence="8 9">
    <name type="scientific">Daedalea quercina L-15889</name>
    <dbReference type="NCBI Taxonomy" id="1314783"/>
    <lineage>
        <taxon>Eukaryota</taxon>
        <taxon>Fungi</taxon>
        <taxon>Dikarya</taxon>
        <taxon>Basidiomycota</taxon>
        <taxon>Agaricomycotina</taxon>
        <taxon>Agaricomycetes</taxon>
        <taxon>Polyporales</taxon>
        <taxon>Fomitopsis</taxon>
    </lineage>
</organism>
<reference evidence="8 9" key="1">
    <citation type="journal article" date="2016" name="Mol. Biol. Evol.">
        <title>Comparative Genomics of Early-Diverging Mushroom-Forming Fungi Provides Insights into the Origins of Lignocellulose Decay Capabilities.</title>
        <authorList>
            <person name="Nagy L.G."/>
            <person name="Riley R."/>
            <person name="Tritt A."/>
            <person name="Adam C."/>
            <person name="Daum C."/>
            <person name="Floudas D."/>
            <person name="Sun H."/>
            <person name="Yadav J.S."/>
            <person name="Pangilinan J."/>
            <person name="Larsson K.H."/>
            <person name="Matsuura K."/>
            <person name="Barry K."/>
            <person name="Labutti K."/>
            <person name="Kuo R."/>
            <person name="Ohm R.A."/>
            <person name="Bhattacharya S.S."/>
            <person name="Shirouzu T."/>
            <person name="Yoshinaga Y."/>
            <person name="Martin F.M."/>
            <person name="Grigoriev I.V."/>
            <person name="Hibbett D.S."/>
        </authorList>
    </citation>
    <scope>NUCLEOTIDE SEQUENCE [LARGE SCALE GENOMIC DNA]</scope>
    <source>
        <strain evidence="8 9">L-15889</strain>
    </source>
</reference>
<evidence type="ECO:0000256" key="1">
    <source>
        <dbReference type="ARBA" id="ARBA00004141"/>
    </source>
</evidence>
<evidence type="ECO:0000256" key="2">
    <source>
        <dbReference type="ARBA" id="ARBA00022448"/>
    </source>
</evidence>
<feature type="transmembrane region" description="Helical" evidence="6">
    <location>
        <begin position="143"/>
        <end position="166"/>
    </location>
</feature>
<feature type="transmembrane region" description="Helical" evidence="6">
    <location>
        <begin position="438"/>
        <end position="458"/>
    </location>
</feature>
<dbReference type="FunFam" id="1.20.1250.20:FF:000034">
    <property type="entry name" value="MFS general substrate transporter"/>
    <property type="match status" value="1"/>
</dbReference>
<evidence type="ECO:0000313" key="8">
    <source>
        <dbReference type="EMBL" id="KZT69345.1"/>
    </source>
</evidence>
<protein>
    <submittedName>
        <fullName evidence="8">MFS general substrate transporter</fullName>
    </submittedName>
</protein>
<accession>A0A165QEB4</accession>
<dbReference type="InterPro" id="IPR036259">
    <property type="entry name" value="MFS_trans_sf"/>
</dbReference>
<feature type="domain" description="Major facilitator superfamily (MFS) profile" evidence="7">
    <location>
        <begin position="52"/>
        <end position="464"/>
    </location>
</feature>
<keyword evidence="9" id="KW-1185">Reference proteome</keyword>
<feature type="transmembrane region" description="Helical" evidence="6">
    <location>
        <begin position="406"/>
        <end position="426"/>
    </location>
</feature>
<dbReference type="GO" id="GO:0016020">
    <property type="term" value="C:membrane"/>
    <property type="evidence" value="ECO:0007669"/>
    <property type="project" value="UniProtKB-SubCell"/>
</dbReference>
<keyword evidence="3 6" id="KW-0812">Transmembrane</keyword>
<name>A0A165QEB4_9APHY</name>
<gene>
    <name evidence="8" type="ORF">DAEQUDRAFT_750938</name>
</gene>
<dbReference type="Pfam" id="PF07690">
    <property type="entry name" value="MFS_1"/>
    <property type="match status" value="1"/>
</dbReference>
<feature type="transmembrane region" description="Helical" evidence="6">
    <location>
        <begin position="371"/>
        <end position="394"/>
    </location>
</feature>
<keyword evidence="2" id="KW-0813">Transport</keyword>
<dbReference type="Proteomes" id="UP000076727">
    <property type="component" value="Unassembled WGS sequence"/>
</dbReference>